<dbReference type="InterPro" id="IPR014719">
    <property type="entry name" value="Ribosomal_bL12_C/ClpS-like"/>
</dbReference>
<organism evidence="3 4">
    <name type="scientific">Desulfovibrio ferrophilus</name>
    <dbReference type="NCBI Taxonomy" id="241368"/>
    <lineage>
        <taxon>Bacteria</taxon>
        <taxon>Pseudomonadati</taxon>
        <taxon>Thermodesulfobacteriota</taxon>
        <taxon>Desulfovibrionia</taxon>
        <taxon>Desulfovibrionales</taxon>
        <taxon>Desulfovibrionaceae</taxon>
        <taxon>Desulfovibrio</taxon>
    </lineage>
</organism>
<comment type="function">
    <text evidence="1">Involved in the modulation of the specificity of the ClpAP-mediated ATP-dependent protein degradation.</text>
</comment>
<dbReference type="Pfam" id="PF02617">
    <property type="entry name" value="ClpS"/>
    <property type="match status" value="1"/>
</dbReference>
<dbReference type="RefSeq" id="WP_126376815.1">
    <property type="nucleotide sequence ID" value="NZ_AP017378.1"/>
</dbReference>
<dbReference type="AlphaFoldDB" id="A0A2Z6AW77"/>
<evidence type="ECO:0000256" key="1">
    <source>
        <dbReference type="HAMAP-Rule" id="MF_00302"/>
    </source>
</evidence>
<dbReference type="InterPro" id="IPR003769">
    <property type="entry name" value="ClpS_core"/>
</dbReference>
<dbReference type="GO" id="GO:0008233">
    <property type="term" value="F:peptidase activity"/>
    <property type="evidence" value="ECO:0007669"/>
    <property type="project" value="UniProtKB-KW"/>
</dbReference>
<reference evidence="3 4" key="1">
    <citation type="journal article" date="2018" name="Sci. Adv.">
        <title>Multi-heme cytochromes provide a pathway for survival in energy-limited environments.</title>
        <authorList>
            <person name="Deng X."/>
            <person name="Dohmae N."/>
            <person name="Nealson K.H."/>
            <person name="Hashimoto K."/>
            <person name="Okamoto A."/>
        </authorList>
    </citation>
    <scope>NUCLEOTIDE SEQUENCE [LARGE SCALE GENOMIC DNA]</scope>
    <source>
        <strain evidence="3 4">IS5</strain>
    </source>
</reference>
<proteinExistence type="inferred from homology"/>
<dbReference type="KEGG" id="dfl:DFE_0778"/>
<dbReference type="FunFam" id="3.30.1390.10:FF:000002">
    <property type="entry name" value="ATP-dependent Clp protease adapter protein ClpS"/>
    <property type="match status" value="1"/>
</dbReference>
<protein>
    <recommendedName>
        <fullName evidence="1">ATP-dependent Clp protease adapter protein ClpS</fullName>
    </recommendedName>
</protein>
<gene>
    <name evidence="1" type="primary">clpS</name>
    <name evidence="3" type="ORF">DFE_0778</name>
</gene>
<dbReference type="Proteomes" id="UP000269883">
    <property type="component" value="Chromosome"/>
</dbReference>
<dbReference type="GO" id="GO:0030163">
    <property type="term" value="P:protein catabolic process"/>
    <property type="evidence" value="ECO:0007669"/>
    <property type="project" value="InterPro"/>
</dbReference>
<evidence type="ECO:0000313" key="3">
    <source>
        <dbReference type="EMBL" id="BBD07504.1"/>
    </source>
</evidence>
<keyword evidence="4" id="KW-1185">Reference proteome</keyword>
<sequence>MADPFARPGEPGVYIEDEVREPRKYKVLLHNDDYTTMEFVVRVLTAVFSKSEVEAMDIMLKIHNEGIGVCGIFTAEVAETKVALVRQLAARDGFPLKCTMEEV</sequence>
<dbReference type="HAMAP" id="MF_00302">
    <property type="entry name" value="ClpS"/>
    <property type="match status" value="1"/>
</dbReference>
<dbReference type="PANTHER" id="PTHR33473">
    <property type="entry name" value="ATP-DEPENDENT CLP PROTEASE ADAPTER PROTEIN CLPS1, CHLOROPLASTIC"/>
    <property type="match status" value="1"/>
</dbReference>
<feature type="domain" description="Adaptor protein ClpS core" evidence="2">
    <location>
        <begin position="21"/>
        <end position="99"/>
    </location>
</feature>
<dbReference type="PANTHER" id="PTHR33473:SF19">
    <property type="entry name" value="ATP-DEPENDENT CLP PROTEASE ADAPTER PROTEIN CLPS"/>
    <property type="match status" value="1"/>
</dbReference>
<accession>A0A2Z6AW77</accession>
<dbReference type="Gene3D" id="3.30.1390.10">
    <property type="match status" value="1"/>
</dbReference>
<dbReference type="InterPro" id="IPR022935">
    <property type="entry name" value="ClpS"/>
</dbReference>
<dbReference type="GO" id="GO:0006508">
    <property type="term" value="P:proteolysis"/>
    <property type="evidence" value="ECO:0007669"/>
    <property type="project" value="UniProtKB-UniRule"/>
</dbReference>
<comment type="similarity">
    <text evidence="1">Belongs to the ClpS family.</text>
</comment>
<dbReference type="OrthoDB" id="9796121at2"/>
<dbReference type="SUPFAM" id="SSF54736">
    <property type="entry name" value="ClpS-like"/>
    <property type="match status" value="1"/>
</dbReference>
<evidence type="ECO:0000313" key="4">
    <source>
        <dbReference type="Proteomes" id="UP000269883"/>
    </source>
</evidence>
<keyword evidence="3" id="KW-0378">Hydrolase</keyword>
<name>A0A2Z6AW77_9BACT</name>
<comment type="subunit">
    <text evidence="1">Binds to the N-terminal domain of the chaperone ClpA.</text>
</comment>
<evidence type="ECO:0000259" key="2">
    <source>
        <dbReference type="Pfam" id="PF02617"/>
    </source>
</evidence>
<keyword evidence="3" id="KW-0645">Protease</keyword>
<dbReference type="EMBL" id="AP017378">
    <property type="protein sequence ID" value="BBD07504.1"/>
    <property type="molecule type" value="Genomic_DNA"/>
</dbReference>